<evidence type="ECO:0000313" key="3">
    <source>
        <dbReference type="EMBL" id="CBY23511.1"/>
    </source>
</evidence>
<proteinExistence type="predicted"/>
<dbReference type="InterPro" id="IPR036465">
    <property type="entry name" value="vWFA_dom_sf"/>
</dbReference>
<dbReference type="InterPro" id="IPR002035">
    <property type="entry name" value="VWF_A"/>
</dbReference>
<dbReference type="AlphaFoldDB" id="E4X242"/>
<evidence type="ECO:0000256" key="1">
    <source>
        <dbReference type="SAM" id="SignalP"/>
    </source>
</evidence>
<name>E4X242_OIKDI</name>
<dbReference type="OrthoDB" id="6132182at2759"/>
<dbReference type="PROSITE" id="PS50234">
    <property type="entry name" value="VWFA"/>
    <property type="match status" value="1"/>
</dbReference>
<evidence type="ECO:0000259" key="2">
    <source>
        <dbReference type="PROSITE" id="PS50234"/>
    </source>
</evidence>
<sequence>MRFLLNSSLLFSANAFIRNTAPQTCTPGWVDKTVFAGEMSREVVQATLQKHFEPLRRYFESESDEFQHMLNDNAFLEHVSFNQQEESRSISQIWYISPDDFEKTKQYDQGNIAKQKIIKAIKDVHGIDWNYVEYKHLNKPNISMLAYLIYLQTEVGLPLSGGESAQHAICESLGPSSCNTTEFIQHLEETTIKTKKDCGSDTHDIIFVVDSSGSVGADGFDKIKVFLKNMIDYIWVDANTTSRIAIIVFSDDASTIWSFSDSADPVALEQTIDNTAYKNSGTETEKALDAALAIMDNEGRPYAVKTIALFTDGRANNKAAYLQSVQNIKDSGIILNLQSFGFQSGAGSFALQIDELQAFNQDVHLIDQITFYDGSTFIMRKICSGVLSIGTGSGEFKHNFQGEHTMVHLELDMEDFDGFELKADNFIVIAYDTKDPKPVNGFTGVDGGADYPGFGVNFGEWQQQPVNAPKIYLTVNSFTPPDMSNNLCLRLYKNAGGRKRRATAVSTELVEPKGCNINEQCTNGFCTCLGETDSQFPQLCNYDREYPAQYAVYARKRMFLIFASHSSWRNHNNLRTGELDTEFVIAKRRFFRFCERAVSYLEQELENSAYYRVAKSRGYARADYTPVFQQLEESLFDGEDPDICEMGRNLIYSMKSAVYRYARTSRRAMHWIYMVEREWKDMNNRFDRCHY</sequence>
<dbReference type="InterPro" id="IPR050525">
    <property type="entry name" value="ECM_Assembly_Org"/>
</dbReference>
<reference evidence="3" key="1">
    <citation type="journal article" date="2010" name="Science">
        <title>Plasticity of animal genome architecture unmasked by rapid evolution of a pelagic tunicate.</title>
        <authorList>
            <person name="Denoeud F."/>
            <person name="Henriet S."/>
            <person name="Mungpakdee S."/>
            <person name="Aury J.M."/>
            <person name="Da Silva C."/>
            <person name="Brinkmann H."/>
            <person name="Mikhaleva J."/>
            <person name="Olsen L.C."/>
            <person name="Jubin C."/>
            <person name="Canestro C."/>
            <person name="Bouquet J.M."/>
            <person name="Danks G."/>
            <person name="Poulain J."/>
            <person name="Campsteijn C."/>
            <person name="Adamski M."/>
            <person name="Cross I."/>
            <person name="Yadetie F."/>
            <person name="Muffato M."/>
            <person name="Louis A."/>
            <person name="Butcher S."/>
            <person name="Tsagkogeorga G."/>
            <person name="Konrad A."/>
            <person name="Singh S."/>
            <person name="Jensen M.F."/>
            <person name="Cong E.H."/>
            <person name="Eikeseth-Otteraa H."/>
            <person name="Noel B."/>
            <person name="Anthouard V."/>
            <person name="Porcel B.M."/>
            <person name="Kachouri-Lafond R."/>
            <person name="Nishino A."/>
            <person name="Ugolini M."/>
            <person name="Chourrout P."/>
            <person name="Nishida H."/>
            <person name="Aasland R."/>
            <person name="Huzurbazar S."/>
            <person name="Westhof E."/>
            <person name="Delsuc F."/>
            <person name="Lehrach H."/>
            <person name="Reinhardt R."/>
            <person name="Weissenbach J."/>
            <person name="Roy S.W."/>
            <person name="Artiguenave F."/>
            <person name="Postlethwait J.H."/>
            <person name="Manak J.R."/>
            <person name="Thompson E.M."/>
            <person name="Jaillon O."/>
            <person name="Du Pasquier L."/>
            <person name="Boudinot P."/>
            <person name="Liberles D.A."/>
            <person name="Volff J.N."/>
            <person name="Philippe H."/>
            <person name="Lenhard B."/>
            <person name="Roest Crollius H."/>
            <person name="Wincker P."/>
            <person name="Chourrout D."/>
        </authorList>
    </citation>
    <scope>NUCLEOTIDE SEQUENCE [LARGE SCALE GENOMIC DNA]</scope>
</reference>
<organism evidence="3">
    <name type="scientific">Oikopleura dioica</name>
    <name type="common">Tunicate</name>
    <dbReference type="NCBI Taxonomy" id="34765"/>
    <lineage>
        <taxon>Eukaryota</taxon>
        <taxon>Metazoa</taxon>
        <taxon>Chordata</taxon>
        <taxon>Tunicata</taxon>
        <taxon>Appendicularia</taxon>
        <taxon>Copelata</taxon>
        <taxon>Oikopleuridae</taxon>
        <taxon>Oikopleura</taxon>
    </lineage>
</organism>
<dbReference type="Proteomes" id="UP000001307">
    <property type="component" value="Unassembled WGS sequence"/>
</dbReference>
<dbReference type="EMBL" id="FN653021">
    <property type="protein sequence ID" value="CBY23511.1"/>
    <property type="molecule type" value="Genomic_DNA"/>
</dbReference>
<keyword evidence="1" id="KW-0732">Signal</keyword>
<dbReference type="Gene3D" id="3.40.50.410">
    <property type="entry name" value="von Willebrand factor, type A domain"/>
    <property type="match status" value="1"/>
</dbReference>
<feature type="domain" description="VWFA" evidence="2">
    <location>
        <begin position="204"/>
        <end position="386"/>
    </location>
</feature>
<feature type="signal peptide" evidence="1">
    <location>
        <begin position="1"/>
        <end position="15"/>
    </location>
</feature>
<dbReference type="SUPFAM" id="SSF53300">
    <property type="entry name" value="vWA-like"/>
    <property type="match status" value="1"/>
</dbReference>
<keyword evidence="4" id="KW-1185">Reference proteome</keyword>
<gene>
    <name evidence="3" type="ORF">GSOID_T00015956001</name>
</gene>
<feature type="chain" id="PRO_5012610021" description="VWFA domain-containing protein" evidence="1">
    <location>
        <begin position="16"/>
        <end position="691"/>
    </location>
</feature>
<dbReference type="SMART" id="SM00327">
    <property type="entry name" value="VWA"/>
    <property type="match status" value="1"/>
</dbReference>
<protein>
    <recommendedName>
        <fullName evidence="2">VWFA domain-containing protein</fullName>
    </recommendedName>
</protein>
<dbReference type="CDD" id="cd01450">
    <property type="entry name" value="vWFA_subfamily_ECM"/>
    <property type="match status" value="1"/>
</dbReference>
<dbReference type="PANTHER" id="PTHR24020">
    <property type="entry name" value="COLLAGEN ALPHA"/>
    <property type="match status" value="1"/>
</dbReference>
<accession>E4X242</accession>
<dbReference type="PRINTS" id="PR00453">
    <property type="entry name" value="VWFADOMAIN"/>
</dbReference>
<evidence type="ECO:0000313" key="4">
    <source>
        <dbReference type="Proteomes" id="UP000001307"/>
    </source>
</evidence>
<dbReference type="PANTHER" id="PTHR24020:SF20">
    <property type="entry name" value="PH DOMAIN-CONTAINING PROTEIN"/>
    <property type="match status" value="1"/>
</dbReference>
<dbReference type="InParanoid" id="E4X242"/>
<dbReference type="Pfam" id="PF00092">
    <property type="entry name" value="VWA"/>
    <property type="match status" value="1"/>
</dbReference>